<comment type="caution">
    <text evidence="2">The sequence shown here is derived from an EMBL/GenBank/DDBJ whole genome shotgun (WGS) entry which is preliminary data.</text>
</comment>
<evidence type="ECO:0008006" key="4">
    <source>
        <dbReference type="Google" id="ProtNLM"/>
    </source>
</evidence>
<evidence type="ECO:0000313" key="3">
    <source>
        <dbReference type="Proteomes" id="UP001363151"/>
    </source>
</evidence>
<gene>
    <name evidence="2" type="ORF">SO694_00012493</name>
</gene>
<feature type="transmembrane region" description="Helical" evidence="1">
    <location>
        <begin position="108"/>
        <end position="131"/>
    </location>
</feature>
<keyword evidence="1" id="KW-1133">Transmembrane helix</keyword>
<sequence>MPADAWVEVAGYGGVGVAVSLRCCSAQLRLGPNIFGSVFADATRGVPPGGCHDAVDLSPDLFARLWHPDLYWANQIATGRAQPETRYAPAATLASDGTLEFVVKRRRYYFFTNVFAPVTAFVVIAGAPSSWTATRRRASACALSLLIMISQIQYA</sequence>
<accession>A0ABR1G1A5</accession>
<keyword evidence="1" id="KW-0472">Membrane</keyword>
<reference evidence="2 3" key="1">
    <citation type="submission" date="2024-03" db="EMBL/GenBank/DDBJ databases">
        <title>Aureococcus anophagefferens CCMP1851 and Kratosvirus quantuckense: Draft genome of a second virus-susceptible host strain in the model system.</title>
        <authorList>
            <person name="Chase E."/>
            <person name="Truchon A.R."/>
            <person name="Schepens W."/>
            <person name="Wilhelm S.W."/>
        </authorList>
    </citation>
    <scope>NUCLEOTIDE SEQUENCE [LARGE SCALE GENOMIC DNA]</scope>
    <source>
        <strain evidence="2 3">CCMP1851</strain>
    </source>
</reference>
<keyword evidence="3" id="KW-1185">Reference proteome</keyword>
<name>A0ABR1G1A5_AURAN</name>
<dbReference type="EMBL" id="JBBJCI010000145">
    <property type="protein sequence ID" value="KAK7242393.1"/>
    <property type="molecule type" value="Genomic_DNA"/>
</dbReference>
<keyword evidence="1" id="KW-0812">Transmembrane</keyword>
<protein>
    <recommendedName>
        <fullName evidence="4">Neurotransmitter-gated ion-channel ligand-binding domain-containing protein</fullName>
    </recommendedName>
</protein>
<proteinExistence type="predicted"/>
<evidence type="ECO:0000313" key="2">
    <source>
        <dbReference type="EMBL" id="KAK7242393.1"/>
    </source>
</evidence>
<evidence type="ECO:0000256" key="1">
    <source>
        <dbReference type="SAM" id="Phobius"/>
    </source>
</evidence>
<organism evidence="2 3">
    <name type="scientific">Aureococcus anophagefferens</name>
    <name type="common">Harmful bloom alga</name>
    <dbReference type="NCBI Taxonomy" id="44056"/>
    <lineage>
        <taxon>Eukaryota</taxon>
        <taxon>Sar</taxon>
        <taxon>Stramenopiles</taxon>
        <taxon>Ochrophyta</taxon>
        <taxon>Pelagophyceae</taxon>
        <taxon>Pelagomonadales</taxon>
        <taxon>Pelagomonadaceae</taxon>
        <taxon>Aureococcus</taxon>
    </lineage>
</organism>
<dbReference type="Proteomes" id="UP001363151">
    <property type="component" value="Unassembled WGS sequence"/>
</dbReference>